<evidence type="ECO:0000259" key="6">
    <source>
        <dbReference type="PROSITE" id="PS50888"/>
    </source>
</evidence>
<dbReference type="GO" id="GO:0046983">
    <property type="term" value="F:protein dimerization activity"/>
    <property type="evidence" value="ECO:0007669"/>
    <property type="project" value="InterPro"/>
</dbReference>
<dbReference type="EMBL" id="AM485182">
    <property type="protein sequence ID" value="CAN75381.1"/>
    <property type="molecule type" value="Genomic_DNA"/>
</dbReference>
<keyword evidence="2" id="KW-0805">Transcription regulation</keyword>
<accession>A5C7N4</accession>
<evidence type="ECO:0000256" key="3">
    <source>
        <dbReference type="ARBA" id="ARBA00023163"/>
    </source>
</evidence>
<comment type="subcellular location">
    <subcellularLocation>
        <location evidence="1">Nucleus</location>
    </subcellularLocation>
</comment>
<evidence type="ECO:0000256" key="5">
    <source>
        <dbReference type="SAM" id="MobiDB-lite"/>
    </source>
</evidence>
<organism evidence="7">
    <name type="scientific">Vitis vinifera</name>
    <name type="common">Grape</name>
    <dbReference type="NCBI Taxonomy" id="29760"/>
    <lineage>
        <taxon>Eukaryota</taxon>
        <taxon>Viridiplantae</taxon>
        <taxon>Streptophyta</taxon>
        <taxon>Embryophyta</taxon>
        <taxon>Tracheophyta</taxon>
        <taxon>Spermatophyta</taxon>
        <taxon>Magnoliopsida</taxon>
        <taxon>eudicotyledons</taxon>
        <taxon>Gunneridae</taxon>
        <taxon>Pentapetalae</taxon>
        <taxon>rosids</taxon>
        <taxon>Vitales</taxon>
        <taxon>Vitaceae</taxon>
        <taxon>Viteae</taxon>
        <taxon>Vitis</taxon>
    </lineage>
</organism>
<dbReference type="PANTHER" id="PTHR12565:SF321">
    <property type="entry name" value="TRANSCRIPTION FACTOR BHLH089"/>
    <property type="match status" value="1"/>
</dbReference>
<feature type="domain" description="BHLH" evidence="6">
    <location>
        <begin position="207"/>
        <end position="257"/>
    </location>
</feature>
<dbReference type="GO" id="GO:0006355">
    <property type="term" value="P:regulation of DNA-templated transcription"/>
    <property type="evidence" value="ECO:0007669"/>
    <property type="project" value="InterPro"/>
</dbReference>
<sequence length="328" mass="35831">MDPPLINESSFSAANPSAYSLAEIWPFPVNSASAIGEPTAGLGLRIANFGQIMGQFADSSANRDVSVDESTVTEQSGSRGGGRKRRDVSSEDESSKIVSTSSGSGMNASNGKRMKISRTPDENGGSKAELEASSVAGEKPAEESKPAEQSKQDYIHVRARRGQATDSHSLAERVMQFYTLLIFCFLVVPQMPKLKRIGLSWNSRSRCRCIGVSVYINARREKISERMKILQDLVPGCNKVIGKALVLDEIINYIQSLQRQVEFLSMKLEAVNSRMNHTVEGFPLKDLGVQTFDAAAMIYGSQATREYAQGSQPEWLHMQVGGSIERAS</sequence>
<dbReference type="Pfam" id="PF00010">
    <property type="entry name" value="HLH"/>
    <property type="match status" value="1"/>
</dbReference>
<dbReference type="SMART" id="SM00353">
    <property type="entry name" value="HLH"/>
    <property type="match status" value="1"/>
</dbReference>
<keyword evidence="4" id="KW-0539">Nucleus</keyword>
<dbReference type="InterPro" id="IPR024097">
    <property type="entry name" value="bHLH_ZIP_TF"/>
</dbReference>
<dbReference type="InterPro" id="IPR011598">
    <property type="entry name" value="bHLH_dom"/>
</dbReference>
<evidence type="ECO:0000256" key="1">
    <source>
        <dbReference type="ARBA" id="ARBA00004123"/>
    </source>
</evidence>
<keyword evidence="3" id="KW-0804">Transcription</keyword>
<protein>
    <recommendedName>
        <fullName evidence="6">BHLH domain-containing protein</fullName>
    </recommendedName>
</protein>
<evidence type="ECO:0000256" key="4">
    <source>
        <dbReference type="ARBA" id="ARBA00023242"/>
    </source>
</evidence>
<dbReference type="Gene3D" id="4.10.280.10">
    <property type="entry name" value="Helix-loop-helix DNA-binding domain"/>
    <property type="match status" value="1"/>
</dbReference>
<reference evidence="7" key="1">
    <citation type="journal article" date="2007" name="PLoS ONE">
        <title>The first genome sequence of an elite grapevine cultivar (Pinot noir Vitis vinifera L.): coping with a highly heterozygous genome.</title>
        <authorList>
            <person name="Velasco R."/>
            <person name="Zharkikh A."/>
            <person name="Troggio M."/>
            <person name="Cartwright D.A."/>
            <person name="Cestaro A."/>
            <person name="Pruss D."/>
            <person name="Pindo M."/>
            <person name="FitzGerald L.M."/>
            <person name="Vezzulli S."/>
            <person name="Reid J."/>
            <person name="Malacarne G."/>
            <person name="Iliev D."/>
            <person name="Coppola G."/>
            <person name="Wardell B."/>
            <person name="Micheletti D."/>
            <person name="Macalma T."/>
            <person name="Facci M."/>
            <person name="Mitchell J.T."/>
            <person name="Perazzolli M."/>
            <person name="Eldredge G."/>
            <person name="Gatto P."/>
            <person name="Oyzerski R."/>
            <person name="Moretto M."/>
            <person name="Gutin N."/>
            <person name="Stefanini M."/>
            <person name="Chen Y."/>
            <person name="Segala C."/>
            <person name="Davenport C."/>
            <person name="Dematte L."/>
            <person name="Mraz A."/>
            <person name="Battilana J."/>
            <person name="Stormo K."/>
            <person name="Costa F."/>
            <person name="Tao Q."/>
            <person name="Si-Ammour A."/>
            <person name="Harkins T."/>
            <person name="Lackey A."/>
            <person name="Perbost C."/>
            <person name="Taillon B."/>
            <person name="Stella A."/>
            <person name="Solovyev V."/>
            <person name="Fawcett J.A."/>
            <person name="Sterck L."/>
            <person name="Vandepoele K."/>
            <person name="Grando S.M."/>
            <person name="Toppo S."/>
            <person name="Moser C."/>
            <person name="Lanchbury J."/>
            <person name="Bogden R."/>
            <person name="Skolnick M."/>
            <person name="Sgaramella V."/>
            <person name="Bhatnagar S.K."/>
            <person name="Fontana P."/>
            <person name="Gutin A."/>
            <person name="Van de Peer Y."/>
            <person name="Salamini F."/>
            <person name="Viola R."/>
        </authorList>
    </citation>
    <scope>NUCLEOTIDE SEQUENCE</scope>
</reference>
<gene>
    <name evidence="7" type="ORF">VITISV_027596</name>
</gene>
<dbReference type="PANTHER" id="PTHR12565">
    <property type="entry name" value="STEROL REGULATORY ELEMENT-BINDING PROTEIN"/>
    <property type="match status" value="1"/>
</dbReference>
<dbReference type="SUPFAM" id="SSF47459">
    <property type="entry name" value="HLH, helix-loop-helix DNA-binding domain"/>
    <property type="match status" value="1"/>
</dbReference>
<feature type="compositionally biased region" description="Basic and acidic residues" evidence="5">
    <location>
        <begin position="139"/>
        <end position="153"/>
    </location>
</feature>
<dbReference type="ExpressionAtlas" id="A5C7N4">
    <property type="expression patterns" value="baseline and differential"/>
</dbReference>
<evidence type="ECO:0000313" key="7">
    <source>
        <dbReference type="EMBL" id="CAN75381.1"/>
    </source>
</evidence>
<proteinExistence type="predicted"/>
<name>A5C7N4_VITVI</name>
<dbReference type="CDD" id="cd18919">
    <property type="entry name" value="bHLH_AtBPE_like"/>
    <property type="match status" value="1"/>
</dbReference>
<dbReference type="PROSITE" id="PS50888">
    <property type="entry name" value="BHLH"/>
    <property type="match status" value="1"/>
</dbReference>
<feature type="compositionally biased region" description="Polar residues" evidence="5">
    <location>
        <begin position="61"/>
        <end position="75"/>
    </location>
</feature>
<evidence type="ECO:0000256" key="2">
    <source>
        <dbReference type="ARBA" id="ARBA00023015"/>
    </source>
</evidence>
<feature type="region of interest" description="Disordered" evidence="5">
    <location>
        <begin position="61"/>
        <end position="153"/>
    </location>
</feature>
<dbReference type="AlphaFoldDB" id="A5C7N4"/>
<dbReference type="GO" id="GO:0005634">
    <property type="term" value="C:nucleus"/>
    <property type="evidence" value="ECO:0007669"/>
    <property type="project" value="UniProtKB-SubCell"/>
</dbReference>
<dbReference type="InterPro" id="IPR036638">
    <property type="entry name" value="HLH_DNA-bd_sf"/>
</dbReference>